<dbReference type="EMBL" id="KZ851847">
    <property type="protein sequence ID" value="RDK45809.1"/>
    <property type="molecule type" value="Genomic_DNA"/>
</dbReference>
<proteinExistence type="predicted"/>
<gene>
    <name evidence="1" type="ORF">M752DRAFT_273946</name>
</gene>
<keyword evidence="2" id="KW-1185">Reference proteome</keyword>
<dbReference type="AlphaFoldDB" id="A0A370PUE7"/>
<protein>
    <submittedName>
        <fullName evidence="1">Uncharacterized protein</fullName>
    </submittedName>
</protein>
<evidence type="ECO:0000313" key="2">
    <source>
        <dbReference type="Proteomes" id="UP000254937"/>
    </source>
</evidence>
<accession>A0A370PUE7</accession>
<organism evidence="1 2">
    <name type="scientific">Aspergillus phoenicis ATCC 13157</name>
    <dbReference type="NCBI Taxonomy" id="1353007"/>
    <lineage>
        <taxon>Eukaryota</taxon>
        <taxon>Fungi</taxon>
        <taxon>Dikarya</taxon>
        <taxon>Ascomycota</taxon>
        <taxon>Pezizomycotina</taxon>
        <taxon>Eurotiomycetes</taxon>
        <taxon>Eurotiomycetidae</taxon>
        <taxon>Eurotiales</taxon>
        <taxon>Aspergillaceae</taxon>
        <taxon>Aspergillus</taxon>
    </lineage>
</organism>
<reference evidence="1 2" key="1">
    <citation type="submission" date="2018-07" db="EMBL/GenBank/DDBJ databases">
        <title>Section-level genome sequencing of Aspergillus section Nigri to investigate inter- and intra-species variation.</title>
        <authorList>
            <consortium name="DOE Joint Genome Institute"/>
            <person name="Vesth T.C."/>
            <person name="Nybo J.L."/>
            <person name="Theobald S."/>
            <person name="Frisvad J.C."/>
            <person name="Larsen T.O."/>
            <person name="Nielsen K.F."/>
            <person name="Hoof J.B."/>
            <person name="Brandl J."/>
            <person name="Salamov A."/>
            <person name="Riley R."/>
            <person name="Gladden J.M."/>
            <person name="Phatale P."/>
            <person name="Nielsen M.T."/>
            <person name="Lyhne E.K."/>
            <person name="Kogle M.E."/>
            <person name="Strasser K."/>
            <person name="McDonnell E."/>
            <person name="Barry K."/>
            <person name="Clum A."/>
            <person name="Chen C."/>
            <person name="Nolan M."/>
            <person name="Sandor L."/>
            <person name="Kuo A."/>
            <person name="Lipzen A."/>
            <person name="Hainaut M."/>
            <person name="Drula E."/>
            <person name="Tsang A."/>
            <person name="Magnuson J.K."/>
            <person name="Henrissat B."/>
            <person name="Wiebenga A."/>
            <person name="Simmons B.A."/>
            <person name="Makela M.R."/>
            <person name="De vries R.P."/>
            <person name="Grigoriev I.V."/>
            <person name="Mortensen U.H."/>
            <person name="Baker S.E."/>
            <person name="Andersen M.R."/>
        </authorList>
    </citation>
    <scope>NUCLEOTIDE SEQUENCE [LARGE SCALE GENOMIC DNA]</scope>
    <source>
        <strain evidence="1 2">ATCC 13157</strain>
    </source>
</reference>
<name>A0A370PUE7_ASPPH</name>
<evidence type="ECO:0000313" key="1">
    <source>
        <dbReference type="EMBL" id="RDK45809.1"/>
    </source>
</evidence>
<dbReference type="Proteomes" id="UP000254937">
    <property type="component" value="Unassembled WGS sequence"/>
</dbReference>
<sequence>MFVNGVSATIGEETVYPVLSREYDKVDPSRQGVQLGRRWENSIDSLGEALNRFTSCIGYWDTMDHRNTGCKMTDLGDYAPKALSLLRSKVQSDWVMYEWSSCTGNLEE</sequence>